<evidence type="ECO:0000313" key="2">
    <source>
        <dbReference type="EMBL" id="HGC43357.1"/>
    </source>
</evidence>
<accession>A0A8J4M626</accession>
<protein>
    <submittedName>
        <fullName evidence="2">Uncharacterized protein</fullName>
    </submittedName>
</protein>
<proteinExistence type="predicted"/>
<sequence length="198" mass="21390">MPDCRLPSAPPEARRAGAPAAANPARRALLALPLLMLSCGRAKSPPPAVVGLPRVLDRRRTLPDWLGEIRDPDGIIRQTLLAPYPIATLVQHGFTEGLERRGELALDAPPRLDLSIEIHRFECIAVLRLDAAADLDLVLSEAGSGRERDRQRALRNFAAPLPVGEGATATALRQMSRELLDAVVKEGLDAPRFRAGLA</sequence>
<dbReference type="EMBL" id="DTQM01000179">
    <property type="protein sequence ID" value="HGC43357.1"/>
    <property type="molecule type" value="Genomic_DNA"/>
</dbReference>
<gene>
    <name evidence="2" type="ORF">ENY07_09105</name>
</gene>
<feature type="region of interest" description="Disordered" evidence="1">
    <location>
        <begin position="1"/>
        <end position="20"/>
    </location>
</feature>
<reference evidence="2" key="1">
    <citation type="journal article" date="2020" name="mSystems">
        <title>Genome- and Community-Level Interaction Insights into Carbon Utilization and Element Cycling Functions of Hydrothermarchaeota in Hydrothermal Sediment.</title>
        <authorList>
            <person name="Zhou Z."/>
            <person name="Liu Y."/>
            <person name="Xu W."/>
            <person name="Pan J."/>
            <person name="Luo Z.H."/>
            <person name="Li M."/>
        </authorList>
    </citation>
    <scope>NUCLEOTIDE SEQUENCE</scope>
    <source>
        <strain evidence="2">SpSt-997</strain>
    </source>
</reference>
<evidence type="ECO:0000256" key="1">
    <source>
        <dbReference type="SAM" id="MobiDB-lite"/>
    </source>
</evidence>
<organism evidence="2">
    <name type="scientific">Acidicaldus sp</name>
    <dbReference type="NCBI Taxonomy" id="1872105"/>
    <lineage>
        <taxon>Bacteria</taxon>
        <taxon>Pseudomonadati</taxon>
        <taxon>Pseudomonadota</taxon>
        <taxon>Alphaproteobacteria</taxon>
        <taxon>Acetobacterales</taxon>
        <taxon>Acetobacteraceae</taxon>
        <taxon>Acidicaldus</taxon>
    </lineage>
</organism>
<dbReference type="AlphaFoldDB" id="A0A8J4M626"/>
<name>A0A8J4M626_9PROT</name>
<comment type="caution">
    <text evidence="2">The sequence shown here is derived from an EMBL/GenBank/DDBJ whole genome shotgun (WGS) entry which is preliminary data.</text>
</comment>